<dbReference type="AlphaFoldDB" id="A0AAW1R5S4"/>
<gene>
    <name evidence="2" type="ORF">WJX72_005314</name>
</gene>
<protein>
    <submittedName>
        <fullName evidence="2">Uncharacterized protein</fullName>
    </submittedName>
</protein>
<name>A0AAW1R5S4_9CHLO</name>
<dbReference type="Proteomes" id="UP001489004">
    <property type="component" value="Unassembled WGS sequence"/>
</dbReference>
<comment type="caution">
    <text evidence="2">The sequence shown here is derived from an EMBL/GenBank/DDBJ whole genome shotgun (WGS) entry which is preliminary data.</text>
</comment>
<dbReference type="PANTHER" id="PTHR43157">
    <property type="entry name" value="PHOSPHATIDYLINOSITOL-GLYCAN BIOSYNTHESIS CLASS F PROTEIN-RELATED"/>
    <property type="match status" value="1"/>
</dbReference>
<dbReference type="GO" id="GO:0016491">
    <property type="term" value="F:oxidoreductase activity"/>
    <property type="evidence" value="ECO:0007669"/>
    <property type="project" value="UniProtKB-KW"/>
</dbReference>
<dbReference type="EMBL" id="JALJOR010000001">
    <property type="protein sequence ID" value="KAK9829350.1"/>
    <property type="molecule type" value="Genomic_DNA"/>
</dbReference>
<accession>A0AAW1R5S4</accession>
<keyword evidence="3" id="KW-1185">Reference proteome</keyword>
<proteinExistence type="predicted"/>
<dbReference type="SUPFAM" id="SSF51735">
    <property type="entry name" value="NAD(P)-binding Rossmann-fold domains"/>
    <property type="match status" value="1"/>
</dbReference>
<evidence type="ECO:0000256" key="1">
    <source>
        <dbReference type="ARBA" id="ARBA00023002"/>
    </source>
</evidence>
<keyword evidence="1" id="KW-0560">Oxidoreductase</keyword>
<organism evidence="2 3">
    <name type="scientific">[Myrmecia] bisecta</name>
    <dbReference type="NCBI Taxonomy" id="41462"/>
    <lineage>
        <taxon>Eukaryota</taxon>
        <taxon>Viridiplantae</taxon>
        <taxon>Chlorophyta</taxon>
        <taxon>core chlorophytes</taxon>
        <taxon>Trebouxiophyceae</taxon>
        <taxon>Trebouxiales</taxon>
        <taxon>Trebouxiaceae</taxon>
        <taxon>Myrmecia</taxon>
    </lineage>
</organism>
<dbReference type="InterPro" id="IPR036291">
    <property type="entry name" value="NAD(P)-bd_dom_sf"/>
</dbReference>
<evidence type="ECO:0000313" key="2">
    <source>
        <dbReference type="EMBL" id="KAK9829350.1"/>
    </source>
</evidence>
<evidence type="ECO:0000313" key="3">
    <source>
        <dbReference type="Proteomes" id="UP001489004"/>
    </source>
</evidence>
<dbReference type="CDD" id="cd05327">
    <property type="entry name" value="retinol-DH_like_SDR_c_like"/>
    <property type="match status" value="1"/>
</dbReference>
<dbReference type="InterPro" id="IPR002347">
    <property type="entry name" value="SDR_fam"/>
</dbReference>
<sequence length="317" mass="34156">MTGNPPSGKTAIVTGANSGIGFACALGLASKGCQVIVATRNAQKGQEAAKGINEAVNFLDLVEFMELNTADFRSIEKFVEEFKASGRPLHILINNAGTMMPKDQQGEKTNEGFEVTMGTNYFGPMYLTQLLLDNLKQSAPARIVNLGSCSEYGGRVPWDDLKGEQRRESNFDAYGSTKVMLMMAAKALNERLKGTGVEAFSAHPGVTTTPLYEKSDRANKPWAFAVDVAQKLYGQSEERGASPILYAAASPEVTGRGGAFIGGPVGNVAWTGATNLDQFKEREASTTPAVQDPEECRRLYEATLKIIDEAAKQRVRA</sequence>
<reference evidence="2 3" key="1">
    <citation type="journal article" date="2024" name="Nat. Commun.">
        <title>Phylogenomics reveals the evolutionary origins of lichenization in chlorophyte algae.</title>
        <authorList>
            <person name="Puginier C."/>
            <person name="Libourel C."/>
            <person name="Otte J."/>
            <person name="Skaloud P."/>
            <person name="Haon M."/>
            <person name="Grisel S."/>
            <person name="Petersen M."/>
            <person name="Berrin J.G."/>
            <person name="Delaux P.M."/>
            <person name="Dal Grande F."/>
            <person name="Keller J."/>
        </authorList>
    </citation>
    <scope>NUCLEOTIDE SEQUENCE [LARGE SCALE GENOMIC DNA]</scope>
    <source>
        <strain evidence="2 3">SAG 2043</strain>
    </source>
</reference>
<dbReference type="Gene3D" id="3.40.50.720">
    <property type="entry name" value="NAD(P)-binding Rossmann-like Domain"/>
    <property type="match status" value="1"/>
</dbReference>
<dbReference type="Pfam" id="PF00106">
    <property type="entry name" value="adh_short"/>
    <property type="match status" value="1"/>
</dbReference>
<dbReference type="PRINTS" id="PR00081">
    <property type="entry name" value="GDHRDH"/>
</dbReference>
<dbReference type="PANTHER" id="PTHR43157:SF31">
    <property type="entry name" value="PHOSPHATIDYLINOSITOL-GLYCAN BIOSYNTHESIS CLASS F PROTEIN"/>
    <property type="match status" value="1"/>
</dbReference>